<accession>A0ABC8RY60</accession>
<evidence type="ECO:0000256" key="1">
    <source>
        <dbReference type="ARBA" id="ARBA00004123"/>
    </source>
</evidence>
<keyword evidence="3" id="KW-0804">Transcription</keyword>
<dbReference type="InterPro" id="IPR036638">
    <property type="entry name" value="HLH_DNA-bd_sf"/>
</dbReference>
<comment type="subcellular location">
    <subcellularLocation>
        <location evidence="1">Nucleus</location>
    </subcellularLocation>
</comment>
<gene>
    <name evidence="6" type="ORF">ILEXP_LOCUS17537</name>
</gene>
<evidence type="ECO:0000313" key="7">
    <source>
        <dbReference type="Proteomes" id="UP001642360"/>
    </source>
</evidence>
<dbReference type="GO" id="GO:0006355">
    <property type="term" value="P:regulation of DNA-templated transcription"/>
    <property type="evidence" value="ECO:0007669"/>
    <property type="project" value="UniProtKB-ARBA"/>
</dbReference>
<proteinExistence type="predicted"/>
<dbReference type="Proteomes" id="UP001642360">
    <property type="component" value="Unassembled WGS sequence"/>
</dbReference>
<dbReference type="PANTHER" id="PTHR13935:SF63">
    <property type="entry name" value="BHLH DOMAIN-CONTAINING PROTEIN"/>
    <property type="match status" value="1"/>
</dbReference>
<dbReference type="Gene3D" id="4.10.280.10">
    <property type="entry name" value="Helix-loop-helix DNA-binding domain"/>
    <property type="match status" value="1"/>
</dbReference>
<evidence type="ECO:0000256" key="2">
    <source>
        <dbReference type="ARBA" id="ARBA00023015"/>
    </source>
</evidence>
<dbReference type="PROSITE" id="PS50888">
    <property type="entry name" value="BHLH"/>
    <property type="match status" value="1"/>
</dbReference>
<dbReference type="EMBL" id="CAUOFW020001881">
    <property type="protein sequence ID" value="CAK9149492.1"/>
    <property type="molecule type" value="Genomic_DNA"/>
</dbReference>
<dbReference type="PANTHER" id="PTHR13935">
    <property type="entry name" value="ACHAETE-SCUTE TRANSCRIPTION FACTOR-RELATED"/>
    <property type="match status" value="1"/>
</dbReference>
<protein>
    <recommendedName>
        <fullName evidence="5">BHLH domain-containing protein</fullName>
    </recommendedName>
</protein>
<dbReference type="InterPro" id="IPR011598">
    <property type="entry name" value="bHLH_dom"/>
</dbReference>
<evidence type="ECO:0000256" key="4">
    <source>
        <dbReference type="ARBA" id="ARBA00023242"/>
    </source>
</evidence>
<organism evidence="6 7">
    <name type="scientific">Ilex paraguariensis</name>
    <name type="common">yerba mate</name>
    <dbReference type="NCBI Taxonomy" id="185542"/>
    <lineage>
        <taxon>Eukaryota</taxon>
        <taxon>Viridiplantae</taxon>
        <taxon>Streptophyta</taxon>
        <taxon>Embryophyta</taxon>
        <taxon>Tracheophyta</taxon>
        <taxon>Spermatophyta</taxon>
        <taxon>Magnoliopsida</taxon>
        <taxon>eudicotyledons</taxon>
        <taxon>Gunneridae</taxon>
        <taxon>Pentapetalae</taxon>
        <taxon>asterids</taxon>
        <taxon>campanulids</taxon>
        <taxon>Aquifoliales</taxon>
        <taxon>Aquifoliaceae</taxon>
        <taxon>Ilex</taxon>
    </lineage>
</organism>
<keyword evidence="4" id="KW-0539">Nucleus</keyword>
<feature type="domain" description="BHLH" evidence="5">
    <location>
        <begin position="10"/>
        <end position="62"/>
    </location>
</feature>
<name>A0ABC8RY60_9AQUA</name>
<dbReference type="Pfam" id="PF00010">
    <property type="entry name" value="HLH"/>
    <property type="match status" value="1"/>
</dbReference>
<reference evidence="6 7" key="1">
    <citation type="submission" date="2024-02" db="EMBL/GenBank/DDBJ databases">
        <authorList>
            <person name="Vignale AGUSTIN F."/>
            <person name="Sosa J E."/>
            <person name="Modenutti C."/>
        </authorList>
    </citation>
    <scope>NUCLEOTIDE SEQUENCE [LARGE SCALE GENOMIC DNA]</scope>
</reference>
<dbReference type="SUPFAM" id="SSF47459">
    <property type="entry name" value="HLH, helix-loop-helix DNA-binding domain"/>
    <property type="match status" value="1"/>
</dbReference>
<evidence type="ECO:0000256" key="3">
    <source>
        <dbReference type="ARBA" id="ARBA00023163"/>
    </source>
</evidence>
<dbReference type="InterPro" id="IPR015660">
    <property type="entry name" value="MASH1/Ascl1a-like"/>
</dbReference>
<dbReference type="GO" id="GO:0005634">
    <property type="term" value="C:nucleus"/>
    <property type="evidence" value="ECO:0007669"/>
    <property type="project" value="UniProtKB-SubCell"/>
</dbReference>
<keyword evidence="7" id="KW-1185">Reference proteome</keyword>
<evidence type="ECO:0000313" key="6">
    <source>
        <dbReference type="EMBL" id="CAK9149492.1"/>
    </source>
</evidence>
<evidence type="ECO:0000259" key="5">
    <source>
        <dbReference type="PROSITE" id="PS50888"/>
    </source>
</evidence>
<comment type="caution">
    <text evidence="6">The sequence shown here is derived from an EMBL/GenBank/DDBJ whole genome shotgun (WGS) entry which is preliminary data.</text>
</comment>
<keyword evidence="2" id="KW-0805">Transcription regulation</keyword>
<dbReference type="AlphaFoldDB" id="A0ABC8RY60"/>
<sequence>MESGQCSTIRPKTARKIIEKNRRNNMKNLYSKLFSLLPNPASMEALPLPDQIDETVNYIKSMQTMVEKSKEKKDNLLGSKRSHTCMISETKPSSKSPYIEIHEIGPALDEVLICGLDNHSVFYEIIRVLHEEGAEILYANFSVSGNSIIHIVREKIGESRAATISERLKEIVNGTNGQVESQLEVWDFEIQYDAWEFQIPEVIPIGI</sequence>